<dbReference type="Pfam" id="PF16822">
    <property type="entry name" value="ALGX"/>
    <property type="match status" value="1"/>
</dbReference>
<evidence type="ECO:0000313" key="8">
    <source>
        <dbReference type="EMBL" id="QBY49681.1"/>
    </source>
</evidence>
<feature type="domain" description="AlgX/AlgJ SGNH hydrolase-like" evidence="7">
    <location>
        <begin position="145"/>
        <end position="272"/>
    </location>
</feature>
<dbReference type="RefSeq" id="WP_135702494.1">
    <property type="nucleotide sequence ID" value="NZ_CP038634.1"/>
</dbReference>
<evidence type="ECO:0000256" key="2">
    <source>
        <dbReference type="ARBA" id="ARBA00005182"/>
    </source>
</evidence>
<organism evidence="8 9">
    <name type="scientific">Cupriavidus oxalaticus</name>
    <dbReference type="NCBI Taxonomy" id="96344"/>
    <lineage>
        <taxon>Bacteria</taxon>
        <taxon>Pseudomonadati</taxon>
        <taxon>Pseudomonadota</taxon>
        <taxon>Betaproteobacteria</taxon>
        <taxon>Burkholderiales</taxon>
        <taxon>Burkholderiaceae</taxon>
        <taxon>Cupriavidus</taxon>
    </lineage>
</organism>
<evidence type="ECO:0000256" key="1">
    <source>
        <dbReference type="ARBA" id="ARBA00004418"/>
    </source>
</evidence>
<evidence type="ECO:0000259" key="7">
    <source>
        <dbReference type="Pfam" id="PF16822"/>
    </source>
</evidence>
<keyword evidence="6" id="KW-0016">Alginate biosynthesis</keyword>
<dbReference type="GO" id="GO:0016740">
    <property type="term" value="F:transferase activity"/>
    <property type="evidence" value="ECO:0007669"/>
    <property type="project" value="UniProtKB-KW"/>
</dbReference>
<dbReference type="OrthoDB" id="8717445at2"/>
<protein>
    <recommendedName>
        <fullName evidence="7">AlgX/AlgJ SGNH hydrolase-like domain-containing protein</fullName>
    </recommendedName>
</protein>
<keyword evidence="4" id="KW-0732">Signal</keyword>
<proteinExistence type="predicted"/>
<dbReference type="GO" id="GO:0042121">
    <property type="term" value="P:alginic acid biosynthetic process"/>
    <property type="evidence" value="ECO:0007669"/>
    <property type="project" value="UniProtKB-UniPathway"/>
</dbReference>
<dbReference type="InterPro" id="IPR031811">
    <property type="entry name" value="ALGX/ALGJ_SGNH-like"/>
</dbReference>
<dbReference type="AlphaFoldDB" id="A0A4P7LD43"/>
<sequence length="460" mass="51182">MTTQESGHSVGERLRTVKVRRLDFARHGIRRWALDAPANERLVDAGAAAILLQGWLLWDVPPDQPVHVVVARLDDAEARLLAFNCKRPDVIERVLLEQAVGHPQLCCGFAWRIPLPLEGFRLGIQVGQSLPVWLAEVEFVTPMQVIVGPENWLFLDNDTNRSVDQYTGKRLLDADELHRWSAYLAGCRTLATRVGARHALVLAPSKEEVLPHRYPYKRAHITVLDQVCTLAQPEDHVVNAAPVLAAHKPPEACFKVTDTHWSDRGAMLATLAALPHLGVDVAQARALFSHDAYEAVNEVGDLGCKLLPARSAPTEFLKCPVPEAGASFDNRLPNIGRTLVFENEGAVYQRRLLLFGASSSYPMLKYLKRLFQRVVFVHSAAQVDVRVVEHEQPNALLLQSNGRFLVQAPHLHFVLQHAMQTKLAEASPALRQHVRVLLDAAPTEGPNVLYHQMLAKATKN</sequence>
<reference evidence="8 9" key="1">
    <citation type="submission" date="2019-03" db="EMBL/GenBank/DDBJ databases">
        <title>Efficiently degradation of phenoxyalkanoic acid herbicides by Cupriavidus oxalaticus strain X32.</title>
        <authorList>
            <person name="Sheng X."/>
        </authorList>
    </citation>
    <scope>NUCLEOTIDE SEQUENCE [LARGE SCALE GENOMIC DNA]</scope>
    <source>
        <strain evidence="8 9">X32</strain>
    </source>
</reference>
<comment type="subcellular location">
    <subcellularLocation>
        <location evidence="1">Periplasm</location>
    </subcellularLocation>
</comment>
<dbReference type="GO" id="GO:0042597">
    <property type="term" value="C:periplasmic space"/>
    <property type="evidence" value="ECO:0007669"/>
    <property type="project" value="UniProtKB-SubCell"/>
</dbReference>
<evidence type="ECO:0000256" key="4">
    <source>
        <dbReference type="ARBA" id="ARBA00022729"/>
    </source>
</evidence>
<evidence type="ECO:0000256" key="5">
    <source>
        <dbReference type="ARBA" id="ARBA00022764"/>
    </source>
</evidence>
<dbReference type="UniPathway" id="UPA00286"/>
<evidence type="ECO:0000256" key="6">
    <source>
        <dbReference type="ARBA" id="ARBA00022841"/>
    </source>
</evidence>
<dbReference type="Proteomes" id="UP000295294">
    <property type="component" value="Chromosome 1"/>
</dbReference>
<keyword evidence="3" id="KW-0808">Transferase</keyword>
<dbReference type="EMBL" id="CP038634">
    <property type="protein sequence ID" value="QBY49681.1"/>
    <property type="molecule type" value="Genomic_DNA"/>
</dbReference>
<comment type="pathway">
    <text evidence="2">Glycan biosynthesis; alginate biosynthesis.</text>
</comment>
<accession>A0A4P7LD43</accession>
<name>A0A4P7LD43_9BURK</name>
<keyword evidence="5" id="KW-0574">Periplasm</keyword>
<dbReference type="KEGG" id="cox:E0W60_00075"/>
<evidence type="ECO:0000256" key="3">
    <source>
        <dbReference type="ARBA" id="ARBA00022679"/>
    </source>
</evidence>
<evidence type="ECO:0000313" key="9">
    <source>
        <dbReference type="Proteomes" id="UP000295294"/>
    </source>
</evidence>
<gene>
    <name evidence="8" type="ORF">E0W60_00075</name>
</gene>